<proteinExistence type="predicted"/>
<evidence type="ECO:0000313" key="1">
    <source>
        <dbReference type="EMBL" id="KIE10781.1"/>
    </source>
</evidence>
<comment type="caution">
    <text evidence="1">The sequence shown here is derived from an EMBL/GenBank/DDBJ whole genome shotgun (WGS) entry which is preliminary data.</text>
</comment>
<accession>A0A0C1NDD9</accession>
<sequence>MSPHSATSSVIGFRSNKILNFLENTELRSRYLAPTHYKGEAIQTKRAQETSLQDAYSPSTWTQYEVRAGGESSAAGGFPTPWRLANPEGEPGGTSVCVAEAARCPEQRRAESSALRGFPPLKQLLWVPPVEATALGSPRCSRSVSVRR</sequence>
<gene>
    <name evidence="1" type="ORF">DA73_0220060</name>
</gene>
<dbReference type="AlphaFoldDB" id="A0A0C1NDD9"/>
<protein>
    <submittedName>
        <fullName evidence="1">Uncharacterized protein</fullName>
    </submittedName>
</protein>
<reference evidence="1" key="1">
    <citation type="journal article" date="2015" name="Genome Announc.">
        <title>Draft Genome Sequence of Tolypothrix boutellei Strain VB521301.</title>
        <authorList>
            <person name="Chandrababunaidu M.M."/>
            <person name="Singh D."/>
            <person name="Sen D."/>
            <person name="Bhan S."/>
            <person name="Das S."/>
            <person name="Gupta A."/>
            <person name="Adhikary S.P."/>
            <person name="Tripathy S."/>
        </authorList>
    </citation>
    <scope>NUCLEOTIDE SEQUENCE</scope>
    <source>
        <strain evidence="1">VB521301</strain>
    </source>
</reference>
<organism evidence="1">
    <name type="scientific">Tolypothrix bouteillei VB521301</name>
    <dbReference type="NCBI Taxonomy" id="1479485"/>
    <lineage>
        <taxon>Bacteria</taxon>
        <taxon>Bacillati</taxon>
        <taxon>Cyanobacteriota</taxon>
        <taxon>Cyanophyceae</taxon>
        <taxon>Nostocales</taxon>
        <taxon>Tolypothrichaceae</taxon>
        <taxon>Tolypothrix</taxon>
    </lineage>
</organism>
<dbReference type="EMBL" id="JHEG02000048">
    <property type="protein sequence ID" value="KIE10781.1"/>
    <property type="molecule type" value="Genomic_DNA"/>
</dbReference>
<name>A0A0C1NDD9_9CYAN</name>